<protein>
    <submittedName>
        <fullName evidence="1">Uncharacterized protein</fullName>
    </submittedName>
</protein>
<dbReference type="EMBL" id="CM043035">
    <property type="protein sequence ID" value="KAI4581548.1"/>
    <property type="molecule type" value="Genomic_DNA"/>
</dbReference>
<proteinExistence type="predicted"/>
<dbReference type="Proteomes" id="UP001057279">
    <property type="component" value="Linkage Group LG10"/>
</dbReference>
<reference evidence="1" key="1">
    <citation type="submission" date="2022-03" db="EMBL/GenBank/DDBJ databases">
        <title>Genomic analyses of argali, domestic sheep and their hybrids provide insights into chromosomal evolution, heterosis and genetic basis of agronomic traits.</title>
        <authorList>
            <person name="Li M."/>
        </authorList>
    </citation>
    <scope>NUCLEOTIDE SEQUENCE</scope>
    <source>
        <strain evidence="1">F1 hybrid</strain>
    </source>
</reference>
<evidence type="ECO:0000313" key="2">
    <source>
        <dbReference type="Proteomes" id="UP001057279"/>
    </source>
</evidence>
<keyword evidence="2" id="KW-1185">Reference proteome</keyword>
<comment type="caution">
    <text evidence="1">The sequence shown here is derived from an EMBL/GenBank/DDBJ whole genome shotgun (WGS) entry which is preliminary data.</text>
</comment>
<sequence>MLPVSPEVKTSPLQKANFCSRLFVWWLNPLFKIGHKRKLEPDDMYSVLPEDRSQRLGEELQGRWDQEAKRAQKDAREPSLTKAIVKCYWKPYVVWGMFAFLEEGTRVVQPIFWGKIISYVENYDPNDSAALHQAYGYAAGLSACVLVWAVLHHLYFYHMQRVGMKLRVAVCHMIYRKALRLSSSAMGKTTTGQVVNLLSNDVNRFDQVMKAWWSGIVFHLHPVQCLLHKEPSSDDVLALSVGGATAGCRSDRPALDGNRNIMSCRDGSSHYSSAFAKLLREVVFITLNFLLLDEITQCYPLLPSDSKMIVDVQAFTASWEKASETPSLQGLSFTVRPGELLAVVGPVGAGKSSLLSALLGELPPSQGKVSVHGRIAYVSQQPWVFPGTVKSNILFGKKYEEDRYEEVIRACALEECVLYTVQSILFYLDLWTENIQLTLPLEDYLEGKVGFKTYKNYFTAGADWLVIIFLILVNIAAQVAYVLQDWWLAFWANLQSDLYSGALVKEDEAVALVLNWYLGVYSGLTVSTILFGITRSLLIFYILVNSSRTLHNKMLETILRAPVLFFHRNPIGRILNRFSKDIGHMDDLLPLIFQDFMQMISVERGIEYTDLEKEAPWELENRPPPIWPPNGRISFSSVNLRYNLDSPLVLRNLEAFIYPGGKYGIVGRTGAGKSSLIAALFRLSEPEGGIYIDDILTTSIGLHDLRKKMSVALQEPVLFTGTMRENLDPCHEHTDNELWNALEEVQLKESIESLPAKMNTELAESGLNLSAGQKQLVCLARALLRKNQVLILDKATSYVNPRTDELIQKKIRDRFAQCTVVIIAHRLSTVIDSDWIMVLDSGTRKEYNRPYKLLRDRNSLFCKLVQQLGVLQKEIARYYSDLVVTSVSSGQPSTSTIFESTL</sequence>
<name>A0ACB9UVL2_9CETA</name>
<evidence type="ECO:0000313" key="1">
    <source>
        <dbReference type="EMBL" id="KAI4581548.1"/>
    </source>
</evidence>
<organism evidence="1 2">
    <name type="scientific">Ovis ammon polii x Ovis aries</name>
    <dbReference type="NCBI Taxonomy" id="2918886"/>
    <lineage>
        <taxon>Eukaryota</taxon>
        <taxon>Metazoa</taxon>
        <taxon>Chordata</taxon>
        <taxon>Craniata</taxon>
        <taxon>Vertebrata</taxon>
        <taxon>Euteleostomi</taxon>
        <taxon>Mammalia</taxon>
        <taxon>Eutheria</taxon>
        <taxon>Laurasiatheria</taxon>
        <taxon>Artiodactyla</taxon>
        <taxon>Ruminantia</taxon>
        <taxon>Pecora</taxon>
        <taxon>Bovidae</taxon>
        <taxon>Caprinae</taxon>
        <taxon>Ovis</taxon>
    </lineage>
</organism>
<gene>
    <name evidence="1" type="ORF">MJG53_009991</name>
</gene>
<accession>A0ACB9UVL2</accession>